<proteinExistence type="predicted"/>
<evidence type="ECO:0000313" key="2">
    <source>
        <dbReference type="Proteomes" id="UP000828390"/>
    </source>
</evidence>
<sequence>MDNKITKCICEKANINIKTLPTTRQLNISVIAEGNENLQTGISAVLNSWIEYCSGLYTYPIHPHQSTSK</sequence>
<dbReference type="Proteomes" id="UP000828390">
    <property type="component" value="Unassembled WGS sequence"/>
</dbReference>
<reference evidence="1" key="2">
    <citation type="submission" date="2020-11" db="EMBL/GenBank/DDBJ databases">
        <authorList>
            <person name="McCartney M.A."/>
            <person name="Auch B."/>
            <person name="Kono T."/>
            <person name="Mallez S."/>
            <person name="Becker A."/>
            <person name="Gohl D.M."/>
            <person name="Silverstein K.A.T."/>
            <person name="Koren S."/>
            <person name="Bechman K.B."/>
            <person name="Herman A."/>
            <person name="Abrahante J.E."/>
            <person name="Garbe J."/>
        </authorList>
    </citation>
    <scope>NUCLEOTIDE SEQUENCE</scope>
    <source>
        <strain evidence="1">Duluth1</strain>
        <tissue evidence="1">Whole animal</tissue>
    </source>
</reference>
<name>A0A9D4KJW6_DREPO</name>
<organism evidence="1 2">
    <name type="scientific">Dreissena polymorpha</name>
    <name type="common">Zebra mussel</name>
    <name type="synonym">Mytilus polymorpha</name>
    <dbReference type="NCBI Taxonomy" id="45954"/>
    <lineage>
        <taxon>Eukaryota</taxon>
        <taxon>Metazoa</taxon>
        <taxon>Spiralia</taxon>
        <taxon>Lophotrochozoa</taxon>
        <taxon>Mollusca</taxon>
        <taxon>Bivalvia</taxon>
        <taxon>Autobranchia</taxon>
        <taxon>Heteroconchia</taxon>
        <taxon>Euheterodonta</taxon>
        <taxon>Imparidentia</taxon>
        <taxon>Neoheterodontei</taxon>
        <taxon>Myida</taxon>
        <taxon>Dreissenoidea</taxon>
        <taxon>Dreissenidae</taxon>
        <taxon>Dreissena</taxon>
    </lineage>
</organism>
<gene>
    <name evidence="1" type="ORF">DPMN_114111</name>
</gene>
<dbReference type="AlphaFoldDB" id="A0A9D4KJW6"/>
<evidence type="ECO:0000313" key="1">
    <source>
        <dbReference type="EMBL" id="KAH3840657.1"/>
    </source>
</evidence>
<protein>
    <submittedName>
        <fullName evidence="1">Uncharacterized protein</fullName>
    </submittedName>
</protein>
<keyword evidence="2" id="KW-1185">Reference proteome</keyword>
<comment type="caution">
    <text evidence="1">The sequence shown here is derived from an EMBL/GenBank/DDBJ whole genome shotgun (WGS) entry which is preliminary data.</text>
</comment>
<accession>A0A9D4KJW6</accession>
<reference evidence="1" key="1">
    <citation type="journal article" date="2019" name="bioRxiv">
        <title>The Genome of the Zebra Mussel, Dreissena polymorpha: A Resource for Invasive Species Research.</title>
        <authorList>
            <person name="McCartney M.A."/>
            <person name="Auch B."/>
            <person name="Kono T."/>
            <person name="Mallez S."/>
            <person name="Zhang Y."/>
            <person name="Obille A."/>
            <person name="Becker A."/>
            <person name="Abrahante J.E."/>
            <person name="Garbe J."/>
            <person name="Badalamenti J.P."/>
            <person name="Herman A."/>
            <person name="Mangelson H."/>
            <person name="Liachko I."/>
            <person name="Sullivan S."/>
            <person name="Sone E.D."/>
            <person name="Koren S."/>
            <person name="Silverstein K.A.T."/>
            <person name="Beckman K.B."/>
            <person name="Gohl D.M."/>
        </authorList>
    </citation>
    <scope>NUCLEOTIDE SEQUENCE</scope>
    <source>
        <strain evidence="1">Duluth1</strain>
        <tissue evidence="1">Whole animal</tissue>
    </source>
</reference>
<dbReference type="EMBL" id="JAIWYP010000004">
    <property type="protein sequence ID" value="KAH3840657.1"/>
    <property type="molecule type" value="Genomic_DNA"/>
</dbReference>